<reference evidence="1" key="2">
    <citation type="submission" date="2019-08" db="EMBL/GenBank/DDBJ databases">
        <authorList>
            <consortium name="Photinus pyralis genome working group"/>
            <person name="Fallon T.R."/>
            <person name="Sander Lower S.E."/>
            <person name="Weng J.-K."/>
        </authorList>
    </citation>
    <scope>NUCLEOTIDE SEQUENCE</scope>
    <source>
        <strain evidence="1">1611_PpyrPB1</strain>
        <tissue evidence="1">Whole body</tissue>
    </source>
</reference>
<sequence>MYINFHMYPVRRAFQSSPNIPGDAWNPLVQYSISDQKSIRIRSNNQQAGYVYIHHKHPDNFAVRRIVSDDHYFAFIIFVMLNRQDTPISRHTKPPEFPVTLDVI</sequence>
<dbReference type="AlphaFoldDB" id="A0A5N4AR23"/>
<proteinExistence type="predicted"/>
<evidence type="ECO:0000313" key="1">
    <source>
        <dbReference type="EMBL" id="KAB0799784.1"/>
    </source>
</evidence>
<organism evidence="1 3">
    <name type="scientific">Photinus pyralis</name>
    <name type="common">Common eastern firefly</name>
    <name type="synonym">Lampyris pyralis</name>
    <dbReference type="NCBI Taxonomy" id="7054"/>
    <lineage>
        <taxon>Eukaryota</taxon>
        <taxon>Metazoa</taxon>
        <taxon>Ecdysozoa</taxon>
        <taxon>Arthropoda</taxon>
        <taxon>Hexapoda</taxon>
        <taxon>Insecta</taxon>
        <taxon>Pterygota</taxon>
        <taxon>Neoptera</taxon>
        <taxon>Endopterygota</taxon>
        <taxon>Coleoptera</taxon>
        <taxon>Polyphaga</taxon>
        <taxon>Elateriformia</taxon>
        <taxon>Elateroidea</taxon>
        <taxon>Lampyridae</taxon>
        <taxon>Lampyrinae</taxon>
        <taxon>Photinus</taxon>
    </lineage>
</organism>
<evidence type="ECO:0000313" key="2">
    <source>
        <dbReference type="EMBL" id="KAB0799800.1"/>
    </source>
</evidence>
<dbReference type="EMBL" id="VVIM01000005">
    <property type="protein sequence ID" value="KAB0799800.1"/>
    <property type="molecule type" value="Genomic_DNA"/>
</dbReference>
<protein>
    <submittedName>
        <fullName evidence="1">Uncharacterized protein</fullName>
    </submittedName>
</protein>
<gene>
    <name evidence="1" type="ORF">PPYR_07664</name>
    <name evidence="2" type="ORF">PPYR_07680</name>
</gene>
<dbReference type="Proteomes" id="UP000327044">
    <property type="component" value="Unassembled WGS sequence"/>
</dbReference>
<comment type="caution">
    <text evidence="1">The sequence shown here is derived from an EMBL/GenBank/DDBJ whole genome shotgun (WGS) entry which is preliminary data.</text>
</comment>
<dbReference type="InParanoid" id="A0A5N4AR23"/>
<dbReference type="EMBL" id="VVIM01000005">
    <property type="protein sequence ID" value="KAB0799784.1"/>
    <property type="molecule type" value="Genomic_DNA"/>
</dbReference>
<evidence type="ECO:0000313" key="3">
    <source>
        <dbReference type="Proteomes" id="UP000327044"/>
    </source>
</evidence>
<accession>A0A5N4AR23</accession>
<reference evidence="1 3" key="1">
    <citation type="journal article" date="2018" name="Elife">
        <title>Firefly genomes illuminate parallel origins of bioluminescence in beetles.</title>
        <authorList>
            <person name="Fallon T.R."/>
            <person name="Lower S.E."/>
            <person name="Chang C.H."/>
            <person name="Bessho-Uehara M."/>
            <person name="Martin G.J."/>
            <person name="Bewick A.J."/>
            <person name="Behringer M."/>
            <person name="Debat H.J."/>
            <person name="Wong I."/>
            <person name="Day J.C."/>
            <person name="Suvorov A."/>
            <person name="Silva C.J."/>
            <person name="Stanger-Hall K.F."/>
            <person name="Hall D.W."/>
            <person name="Schmitz R.J."/>
            <person name="Nelson D.R."/>
            <person name="Lewis S.M."/>
            <person name="Shigenobu S."/>
            <person name="Bybee S.M."/>
            <person name="Larracuente A.M."/>
            <person name="Oba Y."/>
            <person name="Weng J.K."/>
        </authorList>
    </citation>
    <scope>NUCLEOTIDE SEQUENCE [LARGE SCALE GENOMIC DNA]</scope>
    <source>
        <strain evidence="1">1611_PpyrPB1</strain>
        <tissue evidence="1">Whole body</tissue>
    </source>
</reference>
<name>A0A5N4AR23_PHOPY</name>
<keyword evidence="3" id="KW-1185">Reference proteome</keyword>